<proteinExistence type="predicted"/>
<dbReference type="Pfam" id="PF00816">
    <property type="entry name" value="Histone_HNS"/>
    <property type="match status" value="1"/>
</dbReference>
<accession>A0A318SHV7</accession>
<dbReference type="Gene3D" id="4.10.430.30">
    <property type="match status" value="1"/>
</dbReference>
<gene>
    <name evidence="2" type="ORF">DFQ15_10765</name>
</gene>
<sequence length="116" mass="12852">MNNLKDLESARAKLEADIARAYKLESEAALAKVRELVSEFGFTAQQVFPWKLPERKVAAKYLDEKTGATWTGRGKPPKWIAGKDRNEFLVDKPVEAPRGPFLAEMAAAAAAQRGHL</sequence>
<comment type="caution">
    <text evidence="2">The sequence shown here is derived from an EMBL/GenBank/DDBJ whole genome shotgun (WGS) entry which is preliminary data.</text>
</comment>
<dbReference type="GO" id="GO:0003677">
    <property type="term" value="F:DNA binding"/>
    <property type="evidence" value="ECO:0007669"/>
    <property type="project" value="UniProtKB-KW"/>
</dbReference>
<protein>
    <submittedName>
        <fullName evidence="2">DNA-binding protein H-NS</fullName>
    </submittedName>
</protein>
<dbReference type="Proteomes" id="UP000247540">
    <property type="component" value="Unassembled WGS sequence"/>
</dbReference>
<evidence type="ECO:0000313" key="3">
    <source>
        <dbReference type="Proteomes" id="UP000247540"/>
    </source>
</evidence>
<name>A0A318SHV7_9BURK</name>
<organism evidence="2 3">
    <name type="scientific">Xylophilus ampelinus</name>
    <dbReference type="NCBI Taxonomy" id="54067"/>
    <lineage>
        <taxon>Bacteria</taxon>
        <taxon>Pseudomonadati</taxon>
        <taxon>Pseudomonadota</taxon>
        <taxon>Betaproteobacteria</taxon>
        <taxon>Burkholderiales</taxon>
        <taxon>Xylophilus</taxon>
    </lineage>
</organism>
<dbReference type="OrthoDB" id="5297879at2"/>
<dbReference type="InterPro" id="IPR027444">
    <property type="entry name" value="H-NS_C_dom"/>
</dbReference>
<keyword evidence="2" id="KW-0238">DNA-binding</keyword>
<reference evidence="2 3" key="1">
    <citation type="submission" date="2018-06" db="EMBL/GenBank/DDBJ databases">
        <title>Genomic Encyclopedia of Type Strains, Phase III (KMG-III): the genomes of soil and plant-associated and newly described type strains.</title>
        <authorList>
            <person name="Whitman W."/>
        </authorList>
    </citation>
    <scope>NUCLEOTIDE SEQUENCE [LARGE SCALE GENOMIC DNA]</scope>
    <source>
        <strain evidence="2 3">CECT 7646</strain>
    </source>
</reference>
<dbReference type="RefSeq" id="WP_110465216.1">
    <property type="nucleotide sequence ID" value="NZ_JAMOFZ010000007.1"/>
</dbReference>
<evidence type="ECO:0000259" key="1">
    <source>
        <dbReference type="SMART" id="SM00528"/>
    </source>
</evidence>
<dbReference type="AlphaFoldDB" id="A0A318SHV7"/>
<dbReference type="SMART" id="SM00528">
    <property type="entry name" value="HNS"/>
    <property type="match status" value="1"/>
</dbReference>
<evidence type="ECO:0000313" key="2">
    <source>
        <dbReference type="EMBL" id="PYE78415.1"/>
    </source>
</evidence>
<feature type="domain" description="DNA-binding protein H-NS-like C-terminal" evidence="1">
    <location>
        <begin position="51"/>
        <end position="90"/>
    </location>
</feature>
<keyword evidence="3" id="KW-1185">Reference proteome</keyword>
<dbReference type="SUPFAM" id="SSF81273">
    <property type="entry name" value="H-NS histone-like proteins"/>
    <property type="match status" value="1"/>
</dbReference>
<dbReference type="EMBL" id="QJTC01000007">
    <property type="protein sequence ID" value="PYE78415.1"/>
    <property type="molecule type" value="Genomic_DNA"/>
</dbReference>